<evidence type="ECO:0000256" key="3">
    <source>
        <dbReference type="ARBA" id="ARBA00022676"/>
    </source>
</evidence>
<evidence type="ECO:0000256" key="7">
    <source>
        <dbReference type="ARBA" id="ARBA00023136"/>
    </source>
</evidence>
<name>A0ABU6K300_9RHOO</name>
<comment type="catalytic activity">
    <reaction evidence="10">
        <text>di-trans,octa-cis-undecaprenyl diphospho-N-acetyl-alpha-D-muramoyl-L-alanyl-D-glutamyl-meso-2,6-diaminopimeloyl-D-alanyl-D-alanine + UDP-N-acetyl-alpha-D-glucosamine = di-trans,octa-cis-undecaprenyl diphospho-[N-acetyl-alpha-D-glucosaminyl-(1-&gt;4)]-N-acetyl-alpha-D-muramoyl-L-alanyl-D-glutamyl-meso-2,6-diaminopimeloyl-D-alanyl-D-alanine + UDP + H(+)</text>
        <dbReference type="Rhea" id="RHEA:31227"/>
        <dbReference type="ChEBI" id="CHEBI:15378"/>
        <dbReference type="ChEBI" id="CHEBI:57705"/>
        <dbReference type="ChEBI" id="CHEBI:58223"/>
        <dbReference type="ChEBI" id="CHEBI:61387"/>
        <dbReference type="ChEBI" id="CHEBI:61388"/>
        <dbReference type="EC" id="2.4.1.227"/>
    </reaction>
</comment>
<evidence type="ECO:0000256" key="6">
    <source>
        <dbReference type="ARBA" id="ARBA00022984"/>
    </source>
</evidence>
<dbReference type="PANTHER" id="PTHR21015">
    <property type="entry name" value="UDP-N-ACETYLGLUCOSAMINE--N-ACETYLMURAMYL-(PENTAPEPTIDE) PYROPHOSPHORYL-UNDECAPRENOL N-ACETYLGLUCOSAMINE TRANSFERASE 1"/>
    <property type="match status" value="1"/>
</dbReference>
<gene>
    <name evidence="10 13" type="primary">murG</name>
    <name evidence="13" type="ORF">VVD49_09990</name>
</gene>
<dbReference type="InterPro" id="IPR007235">
    <property type="entry name" value="Glyco_trans_28_C"/>
</dbReference>
<comment type="subcellular location">
    <subcellularLocation>
        <location evidence="10">Cell membrane</location>
        <topology evidence="10">Peripheral membrane protein</topology>
        <orientation evidence="10">Cytoplasmic side</orientation>
    </subcellularLocation>
</comment>
<comment type="pathway">
    <text evidence="10">Cell wall biogenesis; peptidoglycan biosynthesis.</text>
</comment>
<dbReference type="Proteomes" id="UP001331561">
    <property type="component" value="Unassembled WGS sequence"/>
</dbReference>
<evidence type="ECO:0000256" key="5">
    <source>
        <dbReference type="ARBA" id="ARBA00022960"/>
    </source>
</evidence>
<dbReference type="Pfam" id="PF04101">
    <property type="entry name" value="Glyco_tran_28_C"/>
    <property type="match status" value="1"/>
</dbReference>
<feature type="binding site" evidence="10">
    <location>
        <position position="241"/>
    </location>
    <ligand>
        <name>UDP-N-acetyl-alpha-D-glucosamine</name>
        <dbReference type="ChEBI" id="CHEBI:57705"/>
    </ligand>
</feature>
<comment type="caution">
    <text evidence="13">The sequence shown here is derived from an EMBL/GenBank/DDBJ whole genome shotgun (WGS) entry which is preliminary data.</text>
</comment>
<dbReference type="Gene3D" id="3.40.50.2000">
    <property type="entry name" value="Glycogen Phosphorylase B"/>
    <property type="match status" value="2"/>
</dbReference>
<evidence type="ECO:0000313" key="14">
    <source>
        <dbReference type="Proteomes" id="UP001331561"/>
    </source>
</evidence>
<feature type="binding site" evidence="10">
    <location>
        <position position="286"/>
    </location>
    <ligand>
        <name>UDP-N-acetyl-alpha-D-glucosamine</name>
        <dbReference type="ChEBI" id="CHEBI:57705"/>
    </ligand>
</feature>
<protein>
    <recommendedName>
        <fullName evidence="10">UDP-N-acetylglucosamine--N-acetylmuramyl-(pentapeptide) pyrophosphoryl-undecaprenol N-acetylglucosamine transferase</fullName>
        <ecNumber evidence="10">2.4.1.227</ecNumber>
    </recommendedName>
    <alternativeName>
        <fullName evidence="10">Undecaprenyl-PP-MurNAc-pentapeptide-UDPGlcNAc GlcNAc transferase</fullName>
    </alternativeName>
</protein>
<evidence type="ECO:0000313" key="13">
    <source>
        <dbReference type="EMBL" id="MEC5386056.1"/>
    </source>
</evidence>
<keyword evidence="6 10" id="KW-0573">Peptidoglycan synthesis</keyword>
<dbReference type="NCBIfam" id="TIGR01133">
    <property type="entry name" value="murG"/>
    <property type="match status" value="1"/>
</dbReference>
<feature type="binding site" evidence="10">
    <location>
        <begin position="11"/>
        <end position="13"/>
    </location>
    <ligand>
        <name>UDP-N-acetyl-alpha-D-glucosamine</name>
        <dbReference type="ChEBI" id="CHEBI:57705"/>
    </ligand>
</feature>
<evidence type="ECO:0000256" key="9">
    <source>
        <dbReference type="ARBA" id="ARBA00023316"/>
    </source>
</evidence>
<keyword evidence="5 10" id="KW-0133">Cell shape</keyword>
<feature type="binding site" evidence="10">
    <location>
        <begin position="260"/>
        <end position="265"/>
    </location>
    <ligand>
        <name>UDP-N-acetyl-alpha-D-glucosamine</name>
        <dbReference type="ChEBI" id="CHEBI:57705"/>
    </ligand>
</feature>
<dbReference type="CDD" id="cd03785">
    <property type="entry name" value="GT28_MurG"/>
    <property type="match status" value="1"/>
</dbReference>
<keyword evidence="8 10" id="KW-0131">Cell cycle</keyword>
<evidence type="ECO:0000256" key="4">
    <source>
        <dbReference type="ARBA" id="ARBA00022679"/>
    </source>
</evidence>
<organism evidence="13 14">
    <name type="scientific">Uliginosibacterium silvisoli</name>
    <dbReference type="NCBI Taxonomy" id="3114758"/>
    <lineage>
        <taxon>Bacteria</taxon>
        <taxon>Pseudomonadati</taxon>
        <taxon>Pseudomonadota</taxon>
        <taxon>Betaproteobacteria</taxon>
        <taxon>Rhodocyclales</taxon>
        <taxon>Zoogloeaceae</taxon>
        <taxon>Uliginosibacterium</taxon>
    </lineage>
</organism>
<dbReference type="HAMAP" id="MF_00033">
    <property type="entry name" value="MurG"/>
    <property type="match status" value="1"/>
</dbReference>
<feature type="domain" description="Glycosyl transferase family 28 C-terminal" evidence="12">
    <location>
        <begin position="181"/>
        <end position="325"/>
    </location>
</feature>
<dbReference type="RefSeq" id="WP_327599034.1">
    <property type="nucleotide sequence ID" value="NZ_JAYXHS010000002.1"/>
</dbReference>
<evidence type="ECO:0000256" key="1">
    <source>
        <dbReference type="ARBA" id="ARBA00022475"/>
    </source>
</evidence>
<evidence type="ECO:0000259" key="11">
    <source>
        <dbReference type="Pfam" id="PF03033"/>
    </source>
</evidence>
<dbReference type="Pfam" id="PF03033">
    <property type="entry name" value="Glyco_transf_28"/>
    <property type="match status" value="1"/>
</dbReference>
<keyword evidence="9 10" id="KW-0961">Cell wall biogenesis/degradation</keyword>
<dbReference type="SUPFAM" id="SSF53756">
    <property type="entry name" value="UDP-Glycosyltransferase/glycogen phosphorylase"/>
    <property type="match status" value="1"/>
</dbReference>
<keyword evidence="3 10" id="KW-0328">Glycosyltransferase</keyword>
<evidence type="ECO:0000259" key="12">
    <source>
        <dbReference type="Pfam" id="PF04101"/>
    </source>
</evidence>
<sequence length="361" mass="38358">MPTLMVMAGGTGGHIYPGIAVAEAMRERGWKIVWLGNPDGMEARLVPQQGYEMAWLNFSALRGKGLMRKLLLPVNLLRGFWQALRAIRKTRPDVVLGMGGYVTFPGGMMASLLARPLVVHEQNSVAGLSNKVLAGVATRVLSGFPEVMKSAEWVGNPVRADIEAIAPPEERFPGRTGPLRVLVVGGSLGAQALNEAVPKALALLAPEQRPIVVHQSGAKQLDALRAAYEAAGVEGELLPFIENMAQRYAEADLVICRSGALTVAELAAAGAASILVPFPHAVDDHQTGNARFLSERGAADLVPQPSLTPALLADKLGALDRERLLFMALAARKCARRKVASAVADVCERLVAARKSAAPKP</sequence>
<keyword evidence="2 10" id="KW-0132">Cell division</keyword>
<dbReference type="EMBL" id="JAYXHS010000002">
    <property type="protein sequence ID" value="MEC5386056.1"/>
    <property type="molecule type" value="Genomic_DNA"/>
</dbReference>
<evidence type="ECO:0000256" key="10">
    <source>
        <dbReference type="HAMAP-Rule" id="MF_00033"/>
    </source>
</evidence>
<evidence type="ECO:0000256" key="2">
    <source>
        <dbReference type="ARBA" id="ARBA00022618"/>
    </source>
</evidence>
<keyword evidence="14" id="KW-1185">Reference proteome</keyword>
<comment type="function">
    <text evidence="10">Cell wall formation. Catalyzes the transfer of a GlcNAc subunit on undecaprenyl-pyrophosphoryl-MurNAc-pentapeptide (lipid intermediate I) to form undecaprenyl-pyrophosphoryl-MurNAc-(pentapeptide)GlcNAc (lipid intermediate II).</text>
</comment>
<reference evidence="13 14" key="1">
    <citation type="submission" date="2024-01" db="EMBL/GenBank/DDBJ databases">
        <title>Uliginosibacterium soil sp. nov.</title>
        <authorList>
            <person name="Lv Y."/>
        </authorList>
    </citation>
    <scope>NUCLEOTIDE SEQUENCE [LARGE SCALE GENOMIC DNA]</scope>
    <source>
        <strain evidence="13 14">H3</strain>
    </source>
</reference>
<evidence type="ECO:0000256" key="8">
    <source>
        <dbReference type="ARBA" id="ARBA00023306"/>
    </source>
</evidence>
<keyword evidence="1 10" id="KW-1003">Cell membrane</keyword>
<feature type="domain" description="Glycosyltransferase family 28 N-terminal" evidence="11">
    <location>
        <begin position="5"/>
        <end position="141"/>
    </location>
</feature>
<feature type="binding site" evidence="10">
    <location>
        <position position="187"/>
    </location>
    <ligand>
        <name>UDP-N-acetyl-alpha-D-glucosamine</name>
        <dbReference type="ChEBI" id="CHEBI:57705"/>
    </ligand>
</feature>
<keyword evidence="4 10" id="KW-0808">Transferase</keyword>
<accession>A0ABU6K300</accession>
<dbReference type="PANTHER" id="PTHR21015:SF22">
    <property type="entry name" value="GLYCOSYLTRANSFERASE"/>
    <property type="match status" value="1"/>
</dbReference>
<keyword evidence="7 10" id="KW-0472">Membrane</keyword>
<dbReference type="InterPro" id="IPR004276">
    <property type="entry name" value="GlycoTrans_28_N"/>
</dbReference>
<dbReference type="GO" id="GO:0016757">
    <property type="term" value="F:glycosyltransferase activity"/>
    <property type="evidence" value="ECO:0007669"/>
    <property type="project" value="UniProtKB-KW"/>
</dbReference>
<comment type="similarity">
    <text evidence="10">Belongs to the glycosyltransferase 28 family. MurG subfamily.</text>
</comment>
<feature type="binding site" evidence="10">
    <location>
        <position position="123"/>
    </location>
    <ligand>
        <name>UDP-N-acetyl-alpha-D-glucosamine</name>
        <dbReference type="ChEBI" id="CHEBI:57705"/>
    </ligand>
</feature>
<dbReference type="EC" id="2.4.1.227" evidence="10"/>
<feature type="binding site" evidence="10">
    <location>
        <position position="159"/>
    </location>
    <ligand>
        <name>UDP-N-acetyl-alpha-D-glucosamine</name>
        <dbReference type="ChEBI" id="CHEBI:57705"/>
    </ligand>
</feature>
<dbReference type="InterPro" id="IPR006009">
    <property type="entry name" value="GlcNAc_MurG"/>
</dbReference>
<proteinExistence type="inferred from homology"/>